<reference evidence="1" key="1">
    <citation type="submission" date="2021-01" db="EMBL/GenBank/DDBJ databases">
        <title>Chromosome-level genome assembly of a human fungal pathogen reveals clustering of transcriptionally co-regulated genes.</title>
        <authorList>
            <person name="Voorhies M."/>
            <person name="Cohen S."/>
            <person name="Shea T.P."/>
            <person name="Petrus S."/>
            <person name="Munoz J.F."/>
            <person name="Poplawski S."/>
            <person name="Goldman W.E."/>
            <person name="Michael T."/>
            <person name="Cuomo C.A."/>
            <person name="Sil A."/>
            <person name="Beyhan S."/>
        </authorList>
    </citation>
    <scope>NUCLEOTIDE SEQUENCE</scope>
    <source>
        <strain evidence="1">WU24</strain>
    </source>
</reference>
<evidence type="ECO:0008006" key="3">
    <source>
        <dbReference type="Google" id="ProtNLM"/>
    </source>
</evidence>
<name>A0A8A1MBF9_AJECA</name>
<accession>A0A8A1MBF9</accession>
<dbReference type="EMBL" id="CP069114">
    <property type="protein sequence ID" value="QSS63816.1"/>
    <property type="molecule type" value="Genomic_DNA"/>
</dbReference>
<sequence length="468" mass="53638">MSKTGTGLVDLPREVSIFELIDMYGFSFYDLLTCRDHKLIQMIAMLVPNDSDLCRMARTCRYFAQVINPPNSGVWRARFLDKYDHPPPDKSSEEVRIEYKVRSIILAQTPSFQTEEGMIEKLWLSVLTTLFVESPYTWPHQRVHDKCVSRNHALIKGAIMSSGILNHPIIGHCLDCPKPQTLDLRLSFRSLRTDYDLRIVYACDLSTTVPSITASDDGESIDLYQVLHIRNFWKRHLTNPDEDTFYRTYHYLPKILRPKTWEEGLGSRESLAYPINPYIESPSRTYFRGTQSLDGHHHHYYANGNTNVNNNNNNKNPRSHPIRGFTETCPAQAGIPGWRRICFMIYEINPEFFVSAVDGNGNGNGFNSGNEGESEEEEWLPWSWTTVDFLWAFGYEGVILPGGGIMMDGFLAKGCILNTEGYGKWRSVSIILPWNIKRFSSKRMANLSLSAKKWVTSKSLFAHGRKPQ</sequence>
<dbReference type="VEuPathDB" id="FungiDB:I7I51_00876"/>
<gene>
    <name evidence="1" type="ORF">I7I51_00876</name>
</gene>
<protein>
    <recommendedName>
        <fullName evidence="3">F-box domain-containing protein</fullName>
    </recommendedName>
</protein>
<organism evidence="1 2">
    <name type="scientific">Ajellomyces capsulatus</name>
    <name type="common">Darling's disease fungus</name>
    <name type="synonym">Histoplasma capsulatum</name>
    <dbReference type="NCBI Taxonomy" id="5037"/>
    <lineage>
        <taxon>Eukaryota</taxon>
        <taxon>Fungi</taxon>
        <taxon>Dikarya</taxon>
        <taxon>Ascomycota</taxon>
        <taxon>Pezizomycotina</taxon>
        <taxon>Eurotiomycetes</taxon>
        <taxon>Eurotiomycetidae</taxon>
        <taxon>Onygenales</taxon>
        <taxon>Ajellomycetaceae</taxon>
        <taxon>Histoplasma</taxon>
    </lineage>
</organism>
<dbReference type="OrthoDB" id="6339427at2759"/>
<dbReference type="Proteomes" id="UP000663671">
    <property type="component" value="Chromosome 1"/>
</dbReference>
<evidence type="ECO:0000313" key="2">
    <source>
        <dbReference type="Proteomes" id="UP000663671"/>
    </source>
</evidence>
<dbReference type="AlphaFoldDB" id="A0A8A1MBF9"/>
<proteinExistence type="predicted"/>
<evidence type="ECO:0000313" key="1">
    <source>
        <dbReference type="EMBL" id="QSS63816.1"/>
    </source>
</evidence>